<protein>
    <recommendedName>
        <fullName evidence="3">Phage holin family protein</fullName>
    </recommendedName>
</protein>
<dbReference type="EMBL" id="LWCR01000001">
    <property type="protein sequence ID" value="OAN32137.1"/>
    <property type="molecule type" value="Genomic_DNA"/>
</dbReference>
<dbReference type="AlphaFoldDB" id="A0A178LN01"/>
<comment type="caution">
    <text evidence="1">The sequence shown here is derived from an EMBL/GenBank/DDBJ whole genome shotgun (WGS) entry which is preliminary data.</text>
</comment>
<accession>A0A178LN01</accession>
<name>A0A178LN01_9PSED</name>
<proteinExistence type="predicted"/>
<organism evidence="1 2">
    <name type="scientific">Pseudomonas oryzihabitans</name>
    <dbReference type="NCBI Taxonomy" id="47885"/>
    <lineage>
        <taxon>Bacteria</taxon>
        <taxon>Pseudomonadati</taxon>
        <taxon>Pseudomonadota</taxon>
        <taxon>Gammaproteobacteria</taxon>
        <taxon>Pseudomonadales</taxon>
        <taxon>Pseudomonadaceae</taxon>
        <taxon>Pseudomonas</taxon>
    </lineage>
</organism>
<gene>
    <name evidence="1" type="ORF">A4V15_00080</name>
</gene>
<evidence type="ECO:0008006" key="3">
    <source>
        <dbReference type="Google" id="ProtNLM"/>
    </source>
</evidence>
<evidence type="ECO:0000313" key="1">
    <source>
        <dbReference type="EMBL" id="OAN32137.1"/>
    </source>
</evidence>
<dbReference type="InterPro" id="IPR009937">
    <property type="entry name" value="Phage_holin_3_6"/>
</dbReference>
<dbReference type="Proteomes" id="UP000078356">
    <property type="component" value="Unassembled WGS sequence"/>
</dbReference>
<dbReference type="OrthoDB" id="6920233at2"/>
<sequence>MDTSSPPRELPDEAPKPSVKRLAGAVVGLLQSHLELLGIEVQEEKVRTFQLFLFTGLSLIFGLLVLVGVSAAIIIAFWDTYRMTATLGLCAFYAVALVICILRALSLVKGAAPFHATLEELNRNRERLLP</sequence>
<dbReference type="RefSeq" id="WP_017639721.1">
    <property type="nucleotide sequence ID" value="NZ_CP102428.1"/>
</dbReference>
<reference evidence="1 2" key="1">
    <citation type="submission" date="2016-04" db="EMBL/GenBank/DDBJ databases">
        <title>Draft Genome Sequences of Staphylococcus capitis Strain H36, S. capitis Strain H65, S. cohnii Strain H62, S. hominis Strain H69, Mycobacterium iranicum Strain H39, Plantibacter sp. Strain H53, Pseudomonas oryzihabitans Strain H72, and Microbacterium sp. Strain H83, isolated from residential settings.</title>
        <authorList>
            <person name="Lymperopoulou D."/>
            <person name="Adams R.I."/>
            <person name="Lindow S."/>
            <person name="Coil D.A."/>
            <person name="Jospin G."/>
            <person name="Eisen J.A."/>
        </authorList>
    </citation>
    <scope>NUCLEOTIDE SEQUENCE [LARGE SCALE GENOMIC DNA]</scope>
    <source>
        <strain evidence="1 2">H72</strain>
    </source>
</reference>
<dbReference type="Pfam" id="PF07332">
    <property type="entry name" value="Phage_holin_3_6"/>
    <property type="match status" value="1"/>
</dbReference>
<evidence type="ECO:0000313" key="2">
    <source>
        <dbReference type="Proteomes" id="UP000078356"/>
    </source>
</evidence>